<dbReference type="GO" id="GO:0005634">
    <property type="term" value="C:nucleus"/>
    <property type="evidence" value="ECO:0007669"/>
    <property type="project" value="TreeGrafter"/>
</dbReference>
<feature type="compositionally biased region" description="Basic residues" evidence="1">
    <location>
        <begin position="175"/>
        <end position="193"/>
    </location>
</feature>
<dbReference type="AlphaFoldDB" id="A0AAQ3R8A0"/>
<feature type="compositionally biased region" description="Basic and acidic residues" evidence="1">
    <location>
        <begin position="323"/>
        <end position="345"/>
    </location>
</feature>
<feature type="region of interest" description="Disordered" evidence="1">
    <location>
        <begin position="544"/>
        <end position="590"/>
    </location>
</feature>
<dbReference type="InterPro" id="IPR025451">
    <property type="entry name" value="DUF4211"/>
</dbReference>
<evidence type="ECO:0000256" key="1">
    <source>
        <dbReference type="SAM" id="MobiDB-lite"/>
    </source>
</evidence>
<proteinExistence type="predicted"/>
<name>A0AAQ3R8A0_9PEZI</name>
<organism evidence="3 4">
    <name type="scientific">Acrodontium crateriforme</name>
    <dbReference type="NCBI Taxonomy" id="150365"/>
    <lineage>
        <taxon>Eukaryota</taxon>
        <taxon>Fungi</taxon>
        <taxon>Dikarya</taxon>
        <taxon>Ascomycota</taxon>
        <taxon>Pezizomycotina</taxon>
        <taxon>Dothideomycetes</taxon>
        <taxon>Dothideomycetidae</taxon>
        <taxon>Mycosphaerellales</taxon>
        <taxon>Teratosphaeriaceae</taxon>
        <taxon>Acrodontium</taxon>
    </lineage>
</organism>
<feature type="compositionally biased region" description="Acidic residues" evidence="1">
    <location>
        <begin position="355"/>
        <end position="371"/>
    </location>
</feature>
<protein>
    <recommendedName>
        <fullName evidence="2">DUF4211 domain-containing protein</fullName>
    </recommendedName>
</protein>
<feature type="compositionally biased region" description="Polar residues" evidence="1">
    <location>
        <begin position="10"/>
        <end position="29"/>
    </location>
</feature>
<feature type="region of interest" description="Disordered" evidence="1">
    <location>
        <begin position="1"/>
        <end position="402"/>
    </location>
</feature>
<feature type="domain" description="DUF4211" evidence="2">
    <location>
        <begin position="416"/>
        <end position="556"/>
    </location>
</feature>
<dbReference type="PANTHER" id="PTHR14689">
    <property type="entry name" value="PHORBOL-ESTER_DAG-TYPE DOMAIN-CONTAINING PROTEIN"/>
    <property type="match status" value="1"/>
</dbReference>
<evidence type="ECO:0000259" key="2">
    <source>
        <dbReference type="Pfam" id="PF13926"/>
    </source>
</evidence>
<feature type="compositionally biased region" description="Low complexity" evidence="1">
    <location>
        <begin position="129"/>
        <end position="141"/>
    </location>
</feature>
<reference evidence="3 4" key="1">
    <citation type="submission" date="2023-11" db="EMBL/GenBank/DDBJ databases">
        <title>An acidophilic fungus is an integral part of prey digestion in a carnivorous sundew plant.</title>
        <authorList>
            <person name="Tsai I.J."/>
        </authorList>
    </citation>
    <scope>NUCLEOTIDE SEQUENCE [LARGE SCALE GENOMIC DNA]</scope>
    <source>
        <strain evidence="3">169a</strain>
    </source>
</reference>
<feature type="compositionally biased region" description="Acidic residues" evidence="1">
    <location>
        <begin position="555"/>
        <end position="583"/>
    </location>
</feature>
<evidence type="ECO:0000313" key="4">
    <source>
        <dbReference type="Proteomes" id="UP001303373"/>
    </source>
</evidence>
<sequence length="696" mass="78621">MGRSSKKQTRLTFNPLPSSSPATKGYNKQIQDRAATVSCDGASDTLSGWRESGNKHGAVNEELPTPAATLERTERESNGSGSESEPVRSSQRQFTSNHASSSRTKRKRQQPLDFSRVRDADSFDPPIALPSSSLAKQPSSSMFSSQARKRTLPSDDDDDSDERPNSNEPTETSKKEKKAAKKRKREKKEKRQTRSSQTAVVIDDDDDENEIVMNKLQKPVQIEDSGDDDEMPTTLGKQSRKRRAPSSSPPLPEDTDEDDDVIIVSPQKKRRVAKADSEVEDEDDAPVTPGRRRLKKKQRQLSAQEQADLEEDIDFIGESSDVDSSRRPRDSQSVKKNARLEALERLKRKRAGNNEELEPVEEEEEEEEGVEGYEGSENGIIGYEDNGSNEQDDEDDDTPQIVSSRQMFAATQEDEDFIEEDEDVPGSATRAAIPIQFTPYATLSAKKLFKFAIEWMVQKKINPAFQLRDELYTLTFKKLNDEVQGLAGSKFKSSAWTSDFTLALQARPELTAEQFQAFDVSDEGGGGDRCDACNRSGHPATYRVQFSGKPYNPETLEEVENPDDNDDSDSDSDSDSEDSDTEQVDSLGRVIPPASREYMVGRFCMANARMAHALQHWRWSLYSWVETWLDRHGYNTQEKVVERDRMKEKKRRRLANKIADRMGDEGVVKQLWREFRANIYDARNFKQSRFSAGESP</sequence>
<gene>
    <name evidence="3" type="ORF">R9X50_00204600</name>
</gene>
<dbReference type="EMBL" id="CP138582">
    <property type="protein sequence ID" value="WPG99235.1"/>
    <property type="molecule type" value="Genomic_DNA"/>
</dbReference>
<dbReference type="PANTHER" id="PTHR14689:SF0">
    <property type="entry name" value="COILED-COIL DOMAIN-CONTAINING PROTEIN 82"/>
    <property type="match status" value="1"/>
</dbReference>
<accession>A0AAQ3R8A0</accession>
<dbReference type="Proteomes" id="UP001303373">
    <property type="component" value="Chromosome 3"/>
</dbReference>
<keyword evidence="4" id="KW-1185">Reference proteome</keyword>
<evidence type="ECO:0000313" key="3">
    <source>
        <dbReference type="EMBL" id="WPG99235.1"/>
    </source>
</evidence>
<feature type="compositionally biased region" description="Basic residues" evidence="1">
    <location>
        <begin position="290"/>
        <end position="299"/>
    </location>
</feature>
<dbReference type="Pfam" id="PF13926">
    <property type="entry name" value="DUF4211"/>
    <property type="match status" value="1"/>
</dbReference>
<feature type="compositionally biased region" description="Polar residues" evidence="1">
    <location>
        <begin position="87"/>
        <end position="102"/>
    </location>
</feature>